<evidence type="ECO:0000313" key="5">
    <source>
        <dbReference type="Proteomes" id="UP000472240"/>
    </source>
</evidence>
<dbReference type="PANTHER" id="PTHR45973">
    <property type="entry name" value="PROTEIN PHOSPHATASE 1 REGULATORY SUBUNIT SDS22-RELATED"/>
    <property type="match status" value="1"/>
</dbReference>
<evidence type="ECO:0000256" key="3">
    <source>
        <dbReference type="SAM" id="MobiDB-lite"/>
    </source>
</evidence>
<dbReference type="Proteomes" id="UP000472240">
    <property type="component" value="Chromosome 25"/>
</dbReference>
<dbReference type="InterPro" id="IPR050576">
    <property type="entry name" value="Cilia_flagella_integrity"/>
</dbReference>
<dbReference type="InParanoid" id="A0A671ED12"/>
<dbReference type="SUPFAM" id="SSF52058">
    <property type="entry name" value="L domain-like"/>
    <property type="match status" value="1"/>
</dbReference>
<feature type="region of interest" description="Disordered" evidence="3">
    <location>
        <begin position="419"/>
        <end position="450"/>
    </location>
</feature>
<keyword evidence="1" id="KW-0433">Leucine-rich repeat</keyword>
<gene>
    <name evidence="4" type="primary">LRRC43</name>
</gene>
<dbReference type="OMA" id="AEVIPCN"/>
<proteinExistence type="predicted"/>
<dbReference type="Gene3D" id="3.80.10.10">
    <property type="entry name" value="Ribonuclease Inhibitor"/>
    <property type="match status" value="1"/>
</dbReference>
<dbReference type="GeneTree" id="ENSGT00390000008994"/>
<feature type="region of interest" description="Disordered" evidence="3">
    <location>
        <begin position="532"/>
        <end position="553"/>
    </location>
</feature>
<dbReference type="Ensembl" id="ENSRFET00010009267.1">
    <property type="protein sequence ID" value="ENSRFEP00010008427.1"/>
    <property type="gene ID" value="ENSRFEG00010005749.1"/>
</dbReference>
<reference evidence="4" key="4">
    <citation type="submission" date="2025-08" db="UniProtKB">
        <authorList>
            <consortium name="Ensembl"/>
        </authorList>
    </citation>
    <scope>IDENTIFICATION</scope>
</reference>
<reference evidence="4 5" key="2">
    <citation type="journal article" date="2018" name="Annu Rev Anim Biosci">
        <title>Bat Biology, Genomes, and the Bat1K Project: To Generate Chromosome-Level Genomes for All Living Bat Species.</title>
        <authorList>
            <person name="Teeling E.C."/>
            <person name="Vernes S.C."/>
            <person name="Davalos L.M."/>
            <person name="Ray D.A."/>
            <person name="Gilbert M.T.P."/>
            <person name="Myers E."/>
        </authorList>
    </citation>
    <scope>NUCLEOTIDE SEQUENCE</scope>
</reference>
<keyword evidence="5" id="KW-1185">Reference proteome</keyword>
<dbReference type="PANTHER" id="PTHR45973:SF35">
    <property type="entry name" value="LEUCINE-RICH REPEAT-CONTAINING PROTEIN 43"/>
    <property type="match status" value="1"/>
</dbReference>
<sequence length="656" mass="72259">VETGINIASDYNPRPRGRGGRAAMEARGRTVSAAVQEHLRRLCLHEFPCGIGSWNKSRFLSQTWRSWRELIPREEVTGSPGEETVEDLLGLVCSPHSPWALLEGSSAEDRFLRQLAIQNPRMLKVTFFYSYFRSLQVVDKQVSAWPASREFLLSFLGWKEGLGGRVPGSQGCPHLSQVLELYGNSIPSMECLCVRPPPGLQHLGLGHNKLLGPSQSLYITARHWPNLVSLDLGFNDLTDLQSMMGSLSSLRHLRLLVLQGNPLALVPYYRGFTIDSLAGLCVLDDITVSPSEKHQFRGLSRSGDFLAHEAQFVVTIGSVTGVLDTSVLDPEPGPQGPFITYSYYVTYNFVEDEEGEGGEYVEGVLAEVCAPSGLVLGIVKQLGDEIPEKVIPEEVIPKEVIPKEVIPQEVIPEKVIPQRAKDPVESVPSTTSQSADMEESVASGGSTPLPTSAEELAKLRPRIDPQLCRSPGTVLFSTVRKPWADIIQCNYEMQHTLRDLVPLKAFLLAGTTVTVVEEKILSWPVVPPLVDSPLSTKKGKGEKDKKEEKELSKELRQDPPILRVLGSGRVLLEPLLMGEPLVSTVCNFGVIRTMESDRLTFFRGGGEPAGSPVRTHVLVFFPVYESDYQPEPLTVKVQIQLNQCRSAGEALRMLAA</sequence>
<reference evidence="4" key="5">
    <citation type="submission" date="2025-09" db="UniProtKB">
        <authorList>
            <consortium name="Ensembl"/>
        </authorList>
    </citation>
    <scope>IDENTIFICATION</scope>
</reference>
<name>A0A671ED12_RHIFE</name>
<dbReference type="FunCoup" id="A0A671ED12">
    <property type="interactions" value="5"/>
</dbReference>
<evidence type="ECO:0000256" key="1">
    <source>
        <dbReference type="ARBA" id="ARBA00022614"/>
    </source>
</evidence>
<reference evidence="5" key="3">
    <citation type="submission" date="2018-12" db="EMBL/GenBank/DDBJ databases">
        <title>G10K-VGP greater horseshoe bat female genome, primary haplotype.</title>
        <authorList>
            <person name="Teeling E."/>
            <person name="Myers G."/>
            <person name="Vernes S."/>
            <person name="Pippel M."/>
            <person name="Winkler S."/>
            <person name="Fedrigo O."/>
            <person name="Rhie A."/>
            <person name="Koren S."/>
            <person name="Phillippy A."/>
            <person name="Lewin H."/>
            <person name="Damas J."/>
            <person name="Howe K."/>
            <person name="Mountcastle J."/>
            <person name="Jarvis E.D."/>
        </authorList>
    </citation>
    <scope>NUCLEOTIDE SEQUENCE [LARGE SCALE GENOMIC DNA]</scope>
</reference>
<evidence type="ECO:0000313" key="4">
    <source>
        <dbReference type="Ensembl" id="ENSRFEP00010008427.1"/>
    </source>
</evidence>
<feature type="region of interest" description="Disordered" evidence="3">
    <location>
        <begin position="1"/>
        <end position="22"/>
    </location>
</feature>
<reference evidence="4 5" key="1">
    <citation type="journal article" date="2015" name="Annu Rev Anim Biosci">
        <title>The Genome 10K Project: a way forward.</title>
        <authorList>
            <person name="Koepfli K.P."/>
            <person name="Paten B."/>
            <person name="O'Brien S.J."/>
            <person name="Koepfli K.P."/>
            <person name="Paten B."/>
            <person name="Antunes A."/>
            <person name="Belov K."/>
            <person name="Bustamante C."/>
            <person name="Castoe T.A."/>
            <person name="Clawson H."/>
            <person name="Crawford A.J."/>
            <person name="Diekhans M."/>
            <person name="Distel D."/>
            <person name="Durbin R."/>
            <person name="Earl D."/>
            <person name="Fujita M.K."/>
            <person name="Gamble T."/>
            <person name="Georges A."/>
            <person name="Gemmell N."/>
            <person name="Gilbert M.T."/>
            <person name="Graves J.M."/>
            <person name="Green R.E."/>
            <person name="Hickey G."/>
            <person name="Jarvis E.D."/>
            <person name="Johnson W."/>
            <person name="Komissarov A."/>
            <person name="Korf I."/>
            <person name="Kuhn R."/>
            <person name="Larkin D.M."/>
            <person name="Lewin H."/>
            <person name="Lopez J.V."/>
            <person name="Ma J."/>
            <person name="Marques-Bonet T."/>
            <person name="Miller W."/>
            <person name="Murphy R."/>
            <person name="Pevzner P."/>
            <person name="Shapiro B."/>
            <person name="Steiner C."/>
            <person name="Tamazian G."/>
            <person name="Venkatesh B."/>
            <person name="Wang J."/>
            <person name="Wayne R."/>
            <person name="Wiley E."/>
            <person name="Yang H."/>
            <person name="Zhang G."/>
            <person name="Haussler D."/>
            <person name="Ryder O."/>
            <person name="O'Brien S.J."/>
        </authorList>
    </citation>
    <scope>NUCLEOTIDE SEQUENCE</scope>
</reference>
<feature type="compositionally biased region" description="Basic and acidic residues" evidence="3">
    <location>
        <begin position="539"/>
        <end position="553"/>
    </location>
</feature>
<organism evidence="4 5">
    <name type="scientific">Rhinolophus ferrumequinum</name>
    <name type="common">Greater horseshoe bat</name>
    <dbReference type="NCBI Taxonomy" id="59479"/>
    <lineage>
        <taxon>Eukaryota</taxon>
        <taxon>Metazoa</taxon>
        <taxon>Chordata</taxon>
        <taxon>Craniata</taxon>
        <taxon>Vertebrata</taxon>
        <taxon>Euteleostomi</taxon>
        <taxon>Mammalia</taxon>
        <taxon>Eutheria</taxon>
        <taxon>Laurasiatheria</taxon>
        <taxon>Chiroptera</taxon>
        <taxon>Yinpterochiroptera</taxon>
        <taxon>Rhinolophoidea</taxon>
        <taxon>Rhinolophidae</taxon>
        <taxon>Rhinolophinae</taxon>
        <taxon>Rhinolophus</taxon>
    </lineage>
</organism>
<dbReference type="InterPro" id="IPR032675">
    <property type="entry name" value="LRR_dom_sf"/>
</dbReference>
<protein>
    <submittedName>
        <fullName evidence="4">Leucine rich repeat containing 43</fullName>
    </submittedName>
</protein>
<accession>A0A671ED12</accession>
<dbReference type="AlphaFoldDB" id="A0A671ED12"/>
<evidence type="ECO:0000256" key="2">
    <source>
        <dbReference type="ARBA" id="ARBA00022737"/>
    </source>
</evidence>
<keyword evidence="2" id="KW-0677">Repeat</keyword>